<dbReference type="RefSeq" id="WP_319842927.1">
    <property type="nucleotide sequence ID" value="NZ_JAXAFJ010000001.1"/>
</dbReference>
<dbReference type="InterPro" id="IPR036388">
    <property type="entry name" value="WH-like_DNA-bd_sf"/>
</dbReference>
<reference evidence="5 6" key="1">
    <citation type="submission" date="2023-11" db="EMBL/GenBank/DDBJ databases">
        <authorList>
            <person name="Bao R."/>
        </authorList>
    </citation>
    <scope>NUCLEOTIDE SEQUENCE [LARGE SCALE GENOMIC DNA]</scope>
    <source>
        <strain evidence="5 6">PJ23</strain>
    </source>
</reference>
<evidence type="ECO:0000256" key="3">
    <source>
        <dbReference type="ARBA" id="ARBA00023163"/>
    </source>
</evidence>
<dbReference type="EMBL" id="JAXAFJ010000001">
    <property type="protein sequence ID" value="MDX6804811.1"/>
    <property type="molecule type" value="Genomic_DNA"/>
</dbReference>
<evidence type="ECO:0000313" key="5">
    <source>
        <dbReference type="EMBL" id="MDX6804811.1"/>
    </source>
</evidence>
<dbReference type="PANTHER" id="PTHR30363:SF44">
    <property type="entry name" value="AGA OPERON TRANSCRIPTIONAL REPRESSOR-RELATED"/>
    <property type="match status" value="1"/>
</dbReference>
<dbReference type="InterPro" id="IPR018356">
    <property type="entry name" value="Tscrpt_reg_HTH_DeoR_CS"/>
</dbReference>
<dbReference type="PANTHER" id="PTHR30363">
    <property type="entry name" value="HTH-TYPE TRANSCRIPTIONAL REGULATOR SRLR-RELATED"/>
    <property type="match status" value="1"/>
</dbReference>
<gene>
    <name evidence="5" type="ORF">SCD90_01930</name>
</gene>
<dbReference type="Pfam" id="PF08220">
    <property type="entry name" value="HTH_DeoR"/>
    <property type="match status" value="1"/>
</dbReference>
<dbReference type="PROSITE" id="PS51000">
    <property type="entry name" value="HTH_DEOR_2"/>
    <property type="match status" value="1"/>
</dbReference>
<dbReference type="PROSITE" id="PS00894">
    <property type="entry name" value="HTH_DEOR_1"/>
    <property type="match status" value="1"/>
</dbReference>
<dbReference type="PRINTS" id="PR00037">
    <property type="entry name" value="HTHLACR"/>
</dbReference>
<dbReference type="SMART" id="SM00420">
    <property type="entry name" value="HTH_DEOR"/>
    <property type="match status" value="1"/>
</dbReference>
<dbReference type="GO" id="GO:0003677">
    <property type="term" value="F:DNA binding"/>
    <property type="evidence" value="ECO:0007669"/>
    <property type="project" value="UniProtKB-KW"/>
</dbReference>
<dbReference type="InterPro" id="IPR036390">
    <property type="entry name" value="WH_DNA-bd_sf"/>
</dbReference>
<proteinExistence type="predicted"/>
<dbReference type="SUPFAM" id="SSF46785">
    <property type="entry name" value="Winged helix' DNA-binding domain"/>
    <property type="match status" value="1"/>
</dbReference>
<evidence type="ECO:0000259" key="4">
    <source>
        <dbReference type="PROSITE" id="PS51000"/>
    </source>
</evidence>
<dbReference type="SUPFAM" id="SSF100950">
    <property type="entry name" value="NagB/RpiA/CoA transferase-like"/>
    <property type="match status" value="1"/>
</dbReference>
<organism evidence="5 6">
    <name type="scientific">Terrihabitans rhizophilus</name>
    <dbReference type="NCBI Taxonomy" id="3092662"/>
    <lineage>
        <taxon>Bacteria</taxon>
        <taxon>Pseudomonadati</taxon>
        <taxon>Pseudomonadota</taxon>
        <taxon>Alphaproteobacteria</taxon>
        <taxon>Hyphomicrobiales</taxon>
        <taxon>Terrihabitans</taxon>
    </lineage>
</organism>
<accession>A0ABU4RPX6</accession>
<keyword evidence="1" id="KW-0805">Transcription regulation</keyword>
<keyword evidence="6" id="KW-1185">Reference proteome</keyword>
<evidence type="ECO:0000256" key="2">
    <source>
        <dbReference type="ARBA" id="ARBA00023125"/>
    </source>
</evidence>
<dbReference type="Proteomes" id="UP001274321">
    <property type="component" value="Unassembled WGS sequence"/>
</dbReference>
<evidence type="ECO:0000313" key="6">
    <source>
        <dbReference type="Proteomes" id="UP001274321"/>
    </source>
</evidence>
<comment type="caution">
    <text evidence="5">The sequence shown here is derived from an EMBL/GenBank/DDBJ whole genome shotgun (WGS) entry which is preliminary data.</text>
</comment>
<dbReference type="InterPro" id="IPR014036">
    <property type="entry name" value="DeoR-like_C"/>
</dbReference>
<keyword evidence="3" id="KW-0804">Transcription</keyword>
<dbReference type="SMART" id="SM01134">
    <property type="entry name" value="DeoRC"/>
    <property type="match status" value="1"/>
</dbReference>
<dbReference type="Pfam" id="PF00455">
    <property type="entry name" value="DeoRC"/>
    <property type="match status" value="1"/>
</dbReference>
<name>A0ABU4RPX6_9HYPH</name>
<keyword evidence="2 5" id="KW-0238">DNA-binding</keyword>
<dbReference type="InterPro" id="IPR037171">
    <property type="entry name" value="NagB/RpiA_transferase-like"/>
</dbReference>
<dbReference type="InterPro" id="IPR001034">
    <property type="entry name" value="DeoR_HTH"/>
</dbReference>
<evidence type="ECO:0000256" key="1">
    <source>
        <dbReference type="ARBA" id="ARBA00023015"/>
    </source>
</evidence>
<dbReference type="Gene3D" id="3.40.50.1360">
    <property type="match status" value="1"/>
</dbReference>
<sequence length="262" mass="28312">MTPEERRQRIVSVVQDRERVSVDALAEMLDASRETIRRDLSELDALGWLRKHHGGASAVEPALSEALREGPFRERMRDALPAKRAIARAAISLFRPGDSLFIDTGTTTLVFAEELARARDLTVITNSSKIAALAGRGEGNQVFLLGGRYREDGGESVGPIAVDQARRFHAMHAVLTIGALDSAGIMDFDPEEAEIARVMAEQARDVTVLADSGKFGRSALFKVATLEAVTRLVTDAAPPRETEAALREAGVKTVLAGSREAP</sequence>
<dbReference type="InterPro" id="IPR050313">
    <property type="entry name" value="Carb_Metab_HTH_regulators"/>
</dbReference>
<feature type="domain" description="HTH deoR-type" evidence="4">
    <location>
        <begin position="3"/>
        <end position="58"/>
    </location>
</feature>
<dbReference type="Gene3D" id="1.10.10.10">
    <property type="entry name" value="Winged helix-like DNA-binding domain superfamily/Winged helix DNA-binding domain"/>
    <property type="match status" value="1"/>
</dbReference>
<protein>
    <submittedName>
        <fullName evidence="5">DeoR/GlpR family DNA-binding transcription regulator</fullName>
    </submittedName>
</protein>